<dbReference type="EMBL" id="PNBX01000118">
    <property type="protein sequence ID" value="TMO63520.1"/>
    <property type="molecule type" value="Genomic_DNA"/>
</dbReference>
<keyword evidence="4 7" id="KW-1133">Transmembrane helix</keyword>
<proteinExistence type="inferred from homology"/>
<sequence>MRDLIPILKTLKKQKIAPALLAFQIAVTFMVLVNAIYMISERSDLIARPIGVNMENTLIVVANLPSEQGDLTTQLEDDLTILKSIHGVVNAAPITGLPLEGWGLYMDFKLDPNEEDVAYGGYFGSNENLIEAFDLTLLAGENFLPSDIQKVENDGIFKSSKIIITKALAEKIYPDNWRDILGKSLYYHKEPHEVIGIVDKLQNAWNFWSALEYTVISAVQEANDTQRYVVQVESGQMASVIKAIPEKLLTHPYKQIDSIEALSEVKRRSYQEDIATNKLLTVVCICLTIIKIFGILGQAKFNISRRTKQIGTRRALGASKHQVIRYFMLENAIISTIGVCIGILAAIILNNQFVELLSLSPVPIHFLLVGAIAIILLGQIAVAYPVSQAAKISPAITTRGT</sequence>
<evidence type="ECO:0000256" key="3">
    <source>
        <dbReference type="ARBA" id="ARBA00022692"/>
    </source>
</evidence>
<feature type="transmembrane region" description="Helical" evidence="7">
    <location>
        <begin position="364"/>
        <end position="384"/>
    </location>
</feature>
<comment type="similarity">
    <text evidence="6">Belongs to the ABC-4 integral membrane protein family.</text>
</comment>
<evidence type="ECO:0000256" key="2">
    <source>
        <dbReference type="ARBA" id="ARBA00022475"/>
    </source>
</evidence>
<comment type="subcellular location">
    <subcellularLocation>
        <location evidence="1">Cell membrane</location>
        <topology evidence="1">Multi-pass membrane protein</topology>
    </subcellularLocation>
</comment>
<protein>
    <recommendedName>
        <fullName evidence="12">ABC3 transporter permease protein domain-containing protein</fullName>
    </recommendedName>
</protein>
<name>A0A5S3V044_9GAMM</name>
<dbReference type="PANTHER" id="PTHR30572">
    <property type="entry name" value="MEMBRANE COMPONENT OF TRANSPORTER-RELATED"/>
    <property type="match status" value="1"/>
</dbReference>
<evidence type="ECO:0000259" key="9">
    <source>
        <dbReference type="Pfam" id="PF12704"/>
    </source>
</evidence>
<dbReference type="RefSeq" id="WP_138593505.1">
    <property type="nucleotide sequence ID" value="NZ_PNBX01000118.1"/>
</dbReference>
<dbReference type="InterPro" id="IPR050250">
    <property type="entry name" value="Macrolide_Exporter_MacB"/>
</dbReference>
<dbReference type="GO" id="GO:0005886">
    <property type="term" value="C:plasma membrane"/>
    <property type="evidence" value="ECO:0007669"/>
    <property type="project" value="UniProtKB-SubCell"/>
</dbReference>
<gene>
    <name evidence="10" type="ORF">CWC19_19155</name>
</gene>
<reference evidence="10 11" key="1">
    <citation type="submission" date="2018-01" db="EMBL/GenBank/DDBJ databases">
        <authorList>
            <person name="Paulsen S."/>
            <person name="Gram L.K."/>
        </authorList>
    </citation>
    <scope>NUCLEOTIDE SEQUENCE [LARGE SCALE GENOMIC DNA]</scope>
    <source>
        <strain evidence="10 11">S3790</strain>
    </source>
</reference>
<evidence type="ECO:0000259" key="8">
    <source>
        <dbReference type="Pfam" id="PF02687"/>
    </source>
</evidence>
<evidence type="ECO:0000256" key="5">
    <source>
        <dbReference type="ARBA" id="ARBA00023136"/>
    </source>
</evidence>
<organism evidence="10 11">
    <name type="scientific">Pseudoalteromonas aurantia</name>
    <dbReference type="NCBI Taxonomy" id="43654"/>
    <lineage>
        <taxon>Bacteria</taxon>
        <taxon>Pseudomonadati</taxon>
        <taxon>Pseudomonadota</taxon>
        <taxon>Gammaproteobacteria</taxon>
        <taxon>Alteromonadales</taxon>
        <taxon>Pseudoalteromonadaceae</taxon>
        <taxon>Pseudoalteromonas</taxon>
    </lineage>
</organism>
<dbReference type="Pfam" id="PF12704">
    <property type="entry name" value="MacB_PCD"/>
    <property type="match status" value="1"/>
</dbReference>
<keyword evidence="3 7" id="KW-0812">Transmembrane</keyword>
<evidence type="ECO:0000256" key="7">
    <source>
        <dbReference type="SAM" id="Phobius"/>
    </source>
</evidence>
<evidence type="ECO:0008006" key="12">
    <source>
        <dbReference type="Google" id="ProtNLM"/>
    </source>
</evidence>
<accession>A0A5S3V044</accession>
<feature type="transmembrane region" description="Helical" evidence="7">
    <location>
        <begin position="279"/>
        <end position="303"/>
    </location>
</feature>
<dbReference type="AlphaFoldDB" id="A0A5S3V044"/>
<feature type="domain" description="MacB-like periplasmic core" evidence="9">
    <location>
        <begin position="53"/>
        <end position="244"/>
    </location>
</feature>
<dbReference type="InterPro" id="IPR025857">
    <property type="entry name" value="MacB_PCD"/>
</dbReference>
<feature type="transmembrane region" description="Helical" evidence="7">
    <location>
        <begin position="20"/>
        <end position="39"/>
    </location>
</feature>
<evidence type="ECO:0000256" key="4">
    <source>
        <dbReference type="ARBA" id="ARBA00022989"/>
    </source>
</evidence>
<dbReference type="Proteomes" id="UP000307217">
    <property type="component" value="Unassembled WGS sequence"/>
</dbReference>
<feature type="transmembrane region" description="Helical" evidence="7">
    <location>
        <begin position="323"/>
        <end position="349"/>
    </location>
</feature>
<keyword evidence="2" id="KW-1003">Cell membrane</keyword>
<evidence type="ECO:0000313" key="11">
    <source>
        <dbReference type="Proteomes" id="UP000307217"/>
    </source>
</evidence>
<dbReference type="Pfam" id="PF02687">
    <property type="entry name" value="FtsX"/>
    <property type="match status" value="1"/>
</dbReference>
<dbReference type="OrthoDB" id="9770036at2"/>
<dbReference type="InterPro" id="IPR003838">
    <property type="entry name" value="ABC3_permease_C"/>
</dbReference>
<dbReference type="PANTHER" id="PTHR30572:SF4">
    <property type="entry name" value="ABC TRANSPORTER PERMEASE YTRF"/>
    <property type="match status" value="1"/>
</dbReference>
<comment type="caution">
    <text evidence="10">The sequence shown here is derived from an EMBL/GenBank/DDBJ whole genome shotgun (WGS) entry which is preliminary data.</text>
</comment>
<keyword evidence="5 7" id="KW-0472">Membrane</keyword>
<evidence type="ECO:0000256" key="6">
    <source>
        <dbReference type="ARBA" id="ARBA00038076"/>
    </source>
</evidence>
<evidence type="ECO:0000256" key="1">
    <source>
        <dbReference type="ARBA" id="ARBA00004651"/>
    </source>
</evidence>
<dbReference type="GO" id="GO:0022857">
    <property type="term" value="F:transmembrane transporter activity"/>
    <property type="evidence" value="ECO:0007669"/>
    <property type="project" value="TreeGrafter"/>
</dbReference>
<feature type="domain" description="ABC3 transporter permease C-terminal" evidence="8">
    <location>
        <begin position="284"/>
        <end position="394"/>
    </location>
</feature>
<evidence type="ECO:0000313" key="10">
    <source>
        <dbReference type="EMBL" id="TMO63520.1"/>
    </source>
</evidence>
<reference evidence="11" key="2">
    <citation type="submission" date="2019-06" db="EMBL/GenBank/DDBJ databases">
        <title>Co-occurence of chitin degradation, pigmentation and bioactivity in marine Pseudoalteromonas.</title>
        <authorList>
            <person name="Sonnenschein E.C."/>
            <person name="Bech P.K."/>
        </authorList>
    </citation>
    <scope>NUCLEOTIDE SEQUENCE [LARGE SCALE GENOMIC DNA]</scope>
    <source>
        <strain evidence="11">S3790</strain>
    </source>
</reference>